<proteinExistence type="predicted"/>
<protein>
    <submittedName>
        <fullName evidence="2">GNAT family N-acetyltransferase</fullName>
    </submittedName>
</protein>
<dbReference type="Gene3D" id="3.40.630.30">
    <property type="match status" value="1"/>
</dbReference>
<gene>
    <name evidence="2" type="ORF">F8S09_05840</name>
</gene>
<evidence type="ECO:0000313" key="2">
    <source>
        <dbReference type="EMBL" id="MPY66221.1"/>
    </source>
</evidence>
<evidence type="ECO:0000259" key="1">
    <source>
        <dbReference type="PROSITE" id="PS51186"/>
    </source>
</evidence>
<evidence type="ECO:0000313" key="3">
    <source>
        <dbReference type="Proteomes" id="UP000484842"/>
    </source>
</evidence>
<dbReference type="RefSeq" id="WP_152869683.1">
    <property type="nucleotide sequence ID" value="NZ_WBSL01000001.1"/>
</dbReference>
<reference evidence="2 3" key="1">
    <citation type="submission" date="2019-10" db="EMBL/GenBank/DDBJ databases">
        <title>Deinococcus sp. isolated from soil.</title>
        <authorList>
            <person name="Li Y."/>
            <person name="Wang J."/>
        </authorList>
    </citation>
    <scope>NUCLEOTIDE SEQUENCE [LARGE SCALE GENOMIC DNA]</scope>
    <source>
        <strain evidence="2 3">SDU3-2</strain>
    </source>
</reference>
<keyword evidence="3" id="KW-1185">Reference proteome</keyword>
<dbReference type="Proteomes" id="UP000484842">
    <property type="component" value="Unassembled WGS sequence"/>
</dbReference>
<dbReference type="PROSITE" id="PS51186">
    <property type="entry name" value="GNAT"/>
    <property type="match status" value="1"/>
</dbReference>
<organism evidence="2 3">
    <name type="scientific">Deinococcus terrestris</name>
    <dbReference type="NCBI Taxonomy" id="2651870"/>
    <lineage>
        <taxon>Bacteria</taxon>
        <taxon>Thermotogati</taxon>
        <taxon>Deinococcota</taxon>
        <taxon>Deinococci</taxon>
        <taxon>Deinococcales</taxon>
        <taxon>Deinococcaceae</taxon>
        <taxon>Deinococcus</taxon>
    </lineage>
</organism>
<dbReference type="InterPro" id="IPR016181">
    <property type="entry name" value="Acyl_CoA_acyltransferase"/>
</dbReference>
<keyword evidence="2" id="KW-0808">Transferase</keyword>
<dbReference type="SUPFAM" id="SSF55729">
    <property type="entry name" value="Acyl-CoA N-acyltransferases (Nat)"/>
    <property type="match status" value="1"/>
</dbReference>
<dbReference type="AlphaFoldDB" id="A0A7X1TRA5"/>
<name>A0A7X1TRA5_9DEIO</name>
<comment type="caution">
    <text evidence="2">The sequence shown here is derived from an EMBL/GenBank/DDBJ whole genome shotgun (WGS) entry which is preliminary data.</text>
</comment>
<feature type="domain" description="N-acetyltransferase" evidence="1">
    <location>
        <begin position="124"/>
        <end position="275"/>
    </location>
</feature>
<dbReference type="GO" id="GO:0016747">
    <property type="term" value="F:acyltransferase activity, transferring groups other than amino-acyl groups"/>
    <property type="evidence" value="ECO:0007669"/>
    <property type="project" value="InterPro"/>
</dbReference>
<dbReference type="EMBL" id="WBSL01000001">
    <property type="protein sequence ID" value="MPY66221.1"/>
    <property type="molecule type" value="Genomic_DNA"/>
</dbReference>
<dbReference type="InterPro" id="IPR000182">
    <property type="entry name" value="GNAT_dom"/>
</dbReference>
<accession>A0A7X1TRA5</accession>
<dbReference type="Pfam" id="PF00583">
    <property type="entry name" value="Acetyltransf_1"/>
    <property type="match status" value="1"/>
</dbReference>
<sequence>MTPSFRTPRALGFRTDLALRVQAGAQVEDRDEYTVIRTPDNLTFWWGNFLLLHAPPAPGSLELWLARFREAHPGASHVTFGLDITDGEAGAAGEFEAAGFRLTRDTVLTTPATTAPDRPLLAGVALRPLETDADWDAALELRVAVNAADPDPLEAEGYRLFSAGRLAGLRRAQEAGHGACLGAFADGRMAAGLGVYDAGGGVIRYQNVETHPAQRSRGLAGHLVHFAGEWARHHLRAQTLVIVADPEYHAQRLYERVGFRPSELQTGLERPPAGG</sequence>